<evidence type="ECO:0000256" key="9">
    <source>
        <dbReference type="ARBA" id="ARBA00023158"/>
    </source>
</evidence>
<keyword evidence="6" id="KW-0378">Hydrolase</keyword>
<dbReference type="EC" id="3.6.4.13" evidence="3"/>
<keyword evidence="7" id="KW-0347">Helicase</keyword>
<feature type="domain" description="DNA2/NAM7 helicase helicase" evidence="11">
    <location>
        <begin position="559"/>
        <end position="634"/>
    </location>
</feature>
<evidence type="ECO:0000256" key="7">
    <source>
        <dbReference type="ARBA" id="ARBA00022806"/>
    </source>
</evidence>
<evidence type="ECO:0000259" key="13">
    <source>
        <dbReference type="Pfam" id="PF21634"/>
    </source>
</evidence>
<name>A0ABR3JRG8_9AGAR</name>
<dbReference type="InterPro" id="IPR041679">
    <property type="entry name" value="DNA2/NAM7-like_C"/>
</dbReference>
<dbReference type="Pfam" id="PF13087">
    <property type="entry name" value="AAA_12"/>
    <property type="match status" value="1"/>
</dbReference>
<dbReference type="PANTHER" id="PTHR45418:SF1">
    <property type="entry name" value="CANCER_TESTIS ANTIGEN 55"/>
    <property type="match status" value="1"/>
</dbReference>
<comment type="caution">
    <text evidence="14">The sequence shown here is derived from an EMBL/GenBank/DDBJ whole genome shotgun (WGS) entry which is preliminary data.</text>
</comment>
<accession>A0ABR3JRG8</accession>
<dbReference type="Pfam" id="PF13086">
    <property type="entry name" value="AAA_11"/>
    <property type="match status" value="2"/>
</dbReference>
<feature type="domain" description="DNA2/NAM7 helicase-like C-terminal" evidence="12">
    <location>
        <begin position="643"/>
        <end position="852"/>
    </location>
</feature>
<evidence type="ECO:0000256" key="5">
    <source>
        <dbReference type="ARBA" id="ARBA00022741"/>
    </source>
</evidence>
<evidence type="ECO:0000256" key="4">
    <source>
        <dbReference type="ARBA" id="ARBA00022490"/>
    </source>
</evidence>
<keyword evidence="9" id="KW-0943">RNA-mediated gene silencing</keyword>
<dbReference type="InterPro" id="IPR041677">
    <property type="entry name" value="DNA2/NAM7_AAA_11"/>
</dbReference>
<keyword evidence="8" id="KW-0067">ATP-binding</keyword>
<dbReference type="Pfam" id="PF21634">
    <property type="entry name" value="MOV-10_beta-barrel"/>
    <property type="match status" value="1"/>
</dbReference>
<dbReference type="PANTHER" id="PTHR45418">
    <property type="entry name" value="CANCER/TESTIS ANTIGEN 55"/>
    <property type="match status" value="1"/>
</dbReference>
<reference evidence="15" key="1">
    <citation type="submission" date="2024-06" db="EMBL/GenBank/DDBJ databases">
        <title>Multi-omics analyses provide insights into the biosynthesis of the anticancer antibiotic pleurotin in Hohenbuehelia grisea.</title>
        <authorList>
            <person name="Weaver J.A."/>
            <person name="Alberti F."/>
        </authorList>
    </citation>
    <scope>NUCLEOTIDE SEQUENCE [LARGE SCALE GENOMIC DNA]</scope>
    <source>
        <strain evidence="15">T-177</strain>
    </source>
</reference>
<sequence length="939" mass="104827">MQCLWCACNGGLGAARGSKHRALVLRGTTSSTATSGTVVRVPGVERRAASPTWVNCETDADRWGIGVVGEEDFGVVDVEKARVGVTRAFEIQNKAADREHHDIVLLEVSLGSEKAKAKFRSFSVLEKGPMSIPSGQPTTIHVKLCQSYIGRCYDRLEFLFEDQRLRKRFIISKALQAVIGNIDDHNQLQPKVPYVQRQNLRAGIERQPEIDVVPGELPASTKAVPYVVQLPQAPVPKNVLQAVSGGSFEKALQRVRQECVPSVLDTRTYGRHFKQLLWIEEVQMNRDIEMYDMEGTELSQHRAYLYLKVPGLAEKRPSVLVGDIILVQPHKAARGHWFQGGVHVVHRDEVGLRFHRSFPWTHGQLYNARFKLNRYPARRQQQAIGLDFAEERVLFPVESHLLSTSTSRSLIAPRPVDLRFFNQLVEANLPQARAVTSIVGQPPGSPPFILFGPPGTGKTVTMVEAIQQVLWHNRNARILACAPSNSAADLLGLGLTALPQDQLFRFYAPSRSTQSVPDSLRRYVYTRKGTEDLGKQHDARNNARSNAVVSRDLFSCPPVAVLKRFRVIVTTCVSASFAHGVGLPKGHFTHIFVDEAAQATEPEVMVPIRTMGDEKTNVVLAGDPRQLGPIVRSKIARTLELDTSYIERLMRRAMYNSASASDDAVQQFVKLVKNFRSHEAILKFSNERFYDGELQPCGRPPVINSCLESSLLPKKHFPVIFHAVAGKDDRESVSPSFFNVDEVIQIKTYVQALRADRSLRITDAEIGVITPYHAQVLKIRRALSAVADGVKVGSVEEFQGQERRVILISTVRSSREFLEYDLRHTLGFVASPRRFNVAVTRAKALLIVVGDPSVLSLDPLWRDFLNYVYYNGGWQGPPPSWDTTAVVQEANVGDGIDRREGSDMDDFTARMEALTMKAVEGVDGMEEDANVDRPWRDVE</sequence>
<evidence type="ECO:0000313" key="15">
    <source>
        <dbReference type="Proteomes" id="UP001556367"/>
    </source>
</evidence>
<evidence type="ECO:0000256" key="3">
    <source>
        <dbReference type="ARBA" id="ARBA00012552"/>
    </source>
</evidence>
<dbReference type="InterPro" id="IPR047187">
    <property type="entry name" value="SF1_C_Upf1"/>
</dbReference>
<evidence type="ECO:0000259" key="11">
    <source>
        <dbReference type="Pfam" id="PF13086"/>
    </source>
</evidence>
<comment type="subcellular location">
    <subcellularLocation>
        <location evidence="1">Cytoplasm</location>
    </subcellularLocation>
</comment>
<gene>
    <name evidence="14" type="ORF">HGRIS_000180</name>
</gene>
<organism evidence="14 15">
    <name type="scientific">Hohenbuehelia grisea</name>
    <dbReference type="NCBI Taxonomy" id="104357"/>
    <lineage>
        <taxon>Eukaryota</taxon>
        <taxon>Fungi</taxon>
        <taxon>Dikarya</taxon>
        <taxon>Basidiomycota</taxon>
        <taxon>Agaricomycotina</taxon>
        <taxon>Agaricomycetes</taxon>
        <taxon>Agaricomycetidae</taxon>
        <taxon>Agaricales</taxon>
        <taxon>Pleurotineae</taxon>
        <taxon>Pleurotaceae</taxon>
        <taxon>Hohenbuehelia</taxon>
    </lineage>
</organism>
<dbReference type="CDD" id="cd18038">
    <property type="entry name" value="DEXXQc_Helz-like"/>
    <property type="match status" value="1"/>
</dbReference>
<dbReference type="EMBL" id="JASNQZ010000004">
    <property type="protein sequence ID" value="KAL0958005.1"/>
    <property type="molecule type" value="Genomic_DNA"/>
</dbReference>
<feature type="domain" description="DNA2/NAM7 helicase helicase" evidence="11">
    <location>
        <begin position="428"/>
        <end position="510"/>
    </location>
</feature>
<dbReference type="Proteomes" id="UP001556367">
    <property type="component" value="Unassembled WGS sequence"/>
</dbReference>
<dbReference type="SUPFAM" id="SSF52540">
    <property type="entry name" value="P-loop containing nucleoside triphosphate hydrolases"/>
    <property type="match status" value="1"/>
</dbReference>
<dbReference type="CDD" id="cd18808">
    <property type="entry name" value="SF1_C_Upf1"/>
    <property type="match status" value="1"/>
</dbReference>
<evidence type="ECO:0000256" key="8">
    <source>
        <dbReference type="ARBA" id="ARBA00022840"/>
    </source>
</evidence>
<keyword evidence="15" id="KW-1185">Reference proteome</keyword>
<protein>
    <recommendedName>
        <fullName evidence="3">RNA helicase</fullName>
        <ecNumber evidence="3">3.6.4.13</ecNumber>
    </recommendedName>
</protein>
<feature type="domain" description="Helicase MOV-10-like beta-barrel" evidence="13">
    <location>
        <begin position="291"/>
        <end position="370"/>
    </location>
</feature>
<keyword evidence="4" id="KW-0963">Cytoplasm</keyword>
<comment type="catalytic activity">
    <reaction evidence="10">
        <text>ATP + H2O = ADP + phosphate + H(+)</text>
        <dbReference type="Rhea" id="RHEA:13065"/>
        <dbReference type="ChEBI" id="CHEBI:15377"/>
        <dbReference type="ChEBI" id="CHEBI:15378"/>
        <dbReference type="ChEBI" id="CHEBI:30616"/>
        <dbReference type="ChEBI" id="CHEBI:43474"/>
        <dbReference type="ChEBI" id="CHEBI:456216"/>
        <dbReference type="EC" id="3.6.4.13"/>
    </reaction>
</comment>
<evidence type="ECO:0000259" key="12">
    <source>
        <dbReference type="Pfam" id="PF13087"/>
    </source>
</evidence>
<dbReference type="InterPro" id="IPR049080">
    <property type="entry name" value="MOV-10-like_beta-barrel"/>
</dbReference>
<evidence type="ECO:0000256" key="10">
    <source>
        <dbReference type="ARBA" id="ARBA00047984"/>
    </source>
</evidence>
<keyword evidence="5" id="KW-0547">Nucleotide-binding</keyword>
<evidence type="ECO:0000256" key="2">
    <source>
        <dbReference type="ARBA" id="ARBA00005601"/>
    </source>
</evidence>
<evidence type="ECO:0000313" key="14">
    <source>
        <dbReference type="EMBL" id="KAL0958005.1"/>
    </source>
</evidence>
<evidence type="ECO:0000256" key="1">
    <source>
        <dbReference type="ARBA" id="ARBA00004496"/>
    </source>
</evidence>
<evidence type="ECO:0000256" key="6">
    <source>
        <dbReference type="ARBA" id="ARBA00022801"/>
    </source>
</evidence>
<dbReference type="Gene3D" id="3.40.50.300">
    <property type="entry name" value="P-loop containing nucleotide triphosphate hydrolases"/>
    <property type="match status" value="2"/>
</dbReference>
<proteinExistence type="inferred from homology"/>
<dbReference type="InterPro" id="IPR026122">
    <property type="entry name" value="MOV-10/SDE3_DEXXQ/H-box"/>
</dbReference>
<dbReference type="InterPro" id="IPR027417">
    <property type="entry name" value="P-loop_NTPase"/>
</dbReference>
<comment type="similarity">
    <text evidence="2">Belongs to the DNA2/NAM7 helicase family. SDE3 subfamily.</text>
</comment>